<dbReference type="HOGENOM" id="CLU_2651444_0_0_10"/>
<keyword evidence="1" id="KW-1133">Transmembrane helix</keyword>
<proteinExistence type="predicted"/>
<evidence type="ECO:0000256" key="1">
    <source>
        <dbReference type="SAM" id="Phobius"/>
    </source>
</evidence>
<name>D7NCI5_9BACT</name>
<reference evidence="2 3" key="1">
    <citation type="submission" date="2010-02" db="EMBL/GenBank/DDBJ databases">
        <title>The Genome Sequence of Prevotella oris strain C735.</title>
        <authorList>
            <consortium name="The Broad Institute Genome Sequencing Platform"/>
            <person name="Ward D."/>
            <person name="Feldgarden M."/>
            <person name="Earl A."/>
            <person name="Young S.K."/>
            <person name="Zeng Q."/>
            <person name="Koehrsen M."/>
            <person name="Alvarado L."/>
            <person name="Berlin A."/>
            <person name="Bochicchio J."/>
            <person name="Borenstein D."/>
            <person name="Chapman S.B."/>
            <person name="Chen Z."/>
            <person name="Engels R."/>
            <person name="Freedman E."/>
            <person name="Gellesch M."/>
            <person name="Goldberg J."/>
            <person name="Griggs A."/>
            <person name="Gujja S."/>
            <person name="Heilman E."/>
            <person name="Heiman D."/>
            <person name="Hepburn T."/>
            <person name="Howarth C."/>
            <person name="Jen D."/>
            <person name="Larson L."/>
            <person name="Mehta T."/>
            <person name="Park D."/>
            <person name="Pearson M."/>
            <person name="Roberts A."/>
            <person name="Saif S."/>
            <person name="Shea T."/>
            <person name="Shenoy N."/>
            <person name="Sisk P."/>
            <person name="Stolte C."/>
            <person name="Sykes S."/>
            <person name="Thomson T."/>
            <person name="Walk T."/>
            <person name="White J."/>
            <person name="Yandava C."/>
            <person name="Sibley C.D."/>
            <person name="Field T.R."/>
            <person name="Grinwis M."/>
            <person name="Eshaghurshan C.S."/>
            <person name="Surette M.G."/>
            <person name="Haas B."/>
            <person name="Nusbaum C."/>
            <person name="Birren B."/>
        </authorList>
    </citation>
    <scope>NUCLEOTIDE SEQUENCE [LARGE SCALE GENOMIC DNA]</scope>
    <source>
        <strain evidence="2 3">C735</strain>
    </source>
</reference>
<evidence type="ECO:0000313" key="2">
    <source>
        <dbReference type="EMBL" id="EFI48873.1"/>
    </source>
</evidence>
<sequence>MKIMNSNNKATVPKVNDSSHGTAFYYLATCLLLLLILDKPCENLAKGFRLYLYKVKRVCKFFLANLLLWIFKYIDKYYKNKEEC</sequence>
<keyword evidence="1" id="KW-0472">Membrane</keyword>
<keyword evidence="3" id="KW-1185">Reference proteome</keyword>
<dbReference type="Proteomes" id="UP000003805">
    <property type="component" value="Unassembled WGS sequence"/>
</dbReference>
<protein>
    <submittedName>
        <fullName evidence="2">Uncharacterized protein</fullName>
    </submittedName>
</protein>
<keyword evidence="1" id="KW-0812">Transmembrane</keyword>
<feature type="transmembrane region" description="Helical" evidence="1">
    <location>
        <begin position="58"/>
        <end position="74"/>
    </location>
</feature>
<feature type="transmembrane region" description="Helical" evidence="1">
    <location>
        <begin position="20"/>
        <end position="37"/>
    </location>
</feature>
<gene>
    <name evidence="2" type="ORF">HMPREF0665_01248</name>
</gene>
<accession>D7NCI5</accession>
<organism evidence="2 3">
    <name type="scientific">Segatella oris C735</name>
    <dbReference type="NCBI Taxonomy" id="563008"/>
    <lineage>
        <taxon>Bacteria</taxon>
        <taxon>Pseudomonadati</taxon>
        <taxon>Bacteroidota</taxon>
        <taxon>Bacteroidia</taxon>
        <taxon>Bacteroidales</taxon>
        <taxon>Prevotellaceae</taxon>
        <taxon>Segatella</taxon>
    </lineage>
</organism>
<evidence type="ECO:0000313" key="3">
    <source>
        <dbReference type="Proteomes" id="UP000003805"/>
    </source>
</evidence>
<dbReference type="AlphaFoldDB" id="D7NCI5"/>
<dbReference type="EMBL" id="GL349566">
    <property type="protein sequence ID" value="EFI48873.1"/>
    <property type="molecule type" value="Genomic_DNA"/>
</dbReference>